<feature type="chain" id="PRO_5037847963" description="WG containing repeat-containing protein" evidence="1">
    <location>
        <begin position="22"/>
        <end position="590"/>
    </location>
</feature>
<organism evidence="2 3">
    <name type="scientific">Aureispira anguillae</name>
    <dbReference type="NCBI Taxonomy" id="2864201"/>
    <lineage>
        <taxon>Bacteria</taxon>
        <taxon>Pseudomonadati</taxon>
        <taxon>Bacteroidota</taxon>
        <taxon>Saprospiria</taxon>
        <taxon>Saprospirales</taxon>
        <taxon>Saprospiraceae</taxon>
        <taxon>Aureispira</taxon>
    </lineage>
</organism>
<evidence type="ECO:0000256" key="1">
    <source>
        <dbReference type="SAM" id="SignalP"/>
    </source>
</evidence>
<gene>
    <name evidence="2" type="ORF">AsAng_0003350</name>
</gene>
<dbReference type="PROSITE" id="PS51257">
    <property type="entry name" value="PROKAR_LIPOPROTEIN"/>
    <property type="match status" value="1"/>
</dbReference>
<evidence type="ECO:0008006" key="4">
    <source>
        <dbReference type="Google" id="ProtNLM"/>
    </source>
</evidence>
<dbReference type="EMBL" id="AP026867">
    <property type="protein sequence ID" value="BDS09631.1"/>
    <property type="molecule type" value="Genomic_DNA"/>
</dbReference>
<accession>A0A915YAT7</accession>
<name>A0A915YAT7_9BACT</name>
<sequence>MKINLIILACFLFLIACNSNSSNSNQEQSLIINIEDLTKKIKYYPNDPFIETFKKSEFFQLSGLEDQVVETSNGTVLSIPKAAFRDQTGRIIEKEITLEVVDIASLEEQIQSNISGQYKDKVLQKGATLFINATKDGKQLILNKDQPIYVATPTAHGLKHALIFEGIRNPQGEMQWLSSQKPKQFLIPMDLKELDFLPPNFALTVEQNLPFRNYKTANKKLIDSLYYSFSPHYPRSKKTAHPSNVQFKFYQWEGQSSDTTSLCTGIDPGAIKVIKKKKFAATFIATKAFEQRMHYLHLAQEQAALEVYLQHLDWDLSRCDDKVAQLLGTKPPQQLQFKAFARENWGNIKNLPTAVKNLGKYYSKQLQKTRQQLCQLKHTHDKALQQKAALAQRQRENYQKVLHKRATYRLKKFGFQLDKMGWITIAEALEPLDTFDLEIKVAKGAYYDRVHVYSIDKKINSIFAFTSKDNNRFQAGYYGDPYLLYKKMQEAQALVVAYRKGAVYYDLQTFQVAPIVRIELHPQMVSPKALKILLKKLDSGHQRFNKLQLDLTYQAIFHKEKLRRKQLKKEQDFIQKLGFIALPCTYGAQQ</sequence>
<feature type="signal peptide" evidence="1">
    <location>
        <begin position="1"/>
        <end position="21"/>
    </location>
</feature>
<evidence type="ECO:0000313" key="2">
    <source>
        <dbReference type="EMBL" id="BDS09631.1"/>
    </source>
</evidence>
<evidence type="ECO:0000313" key="3">
    <source>
        <dbReference type="Proteomes" id="UP001060919"/>
    </source>
</evidence>
<dbReference type="KEGG" id="aup:AsAng_0003350"/>
<protein>
    <recommendedName>
        <fullName evidence="4">WG containing repeat-containing protein</fullName>
    </recommendedName>
</protein>
<dbReference type="RefSeq" id="WP_264791002.1">
    <property type="nucleotide sequence ID" value="NZ_AP026867.1"/>
</dbReference>
<dbReference type="Proteomes" id="UP001060919">
    <property type="component" value="Chromosome"/>
</dbReference>
<proteinExistence type="predicted"/>
<keyword evidence="1" id="KW-0732">Signal</keyword>
<dbReference type="AlphaFoldDB" id="A0A915YAT7"/>
<reference evidence="2" key="1">
    <citation type="submission" date="2022-09" db="EMBL/GenBank/DDBJ databases">
        <title>Aureispira anguillicida sp. nov., isolated from Leptocephalus of Japanese eel Anguilla japonica.</title>
        <authorList>
            <person name="Yuasa K."/>
            <person name="Mekata T."/>
            <person name="Ikunari K."/>
        </authorList>
    </citation>
    <scope>NUCLEOTIDE SEQUENCE</scope>
    <source>
        <strain evidence="2">EL160426</strain>
    </source>
</reference>
<keyword evidence="3" id="KW-1185">Reference proteome</keyword>